<dbReference type="InterPro" id="IPR000953">
    <property type="entry name" value="Chromo/chromo_shadow_dom"/>
</dbReference>
<dbReference type="PROSITE" id="PS50994">
    <property type="entry name" value="INTEGRASE"/>
    <property type="match status" value="1"/>
</dbReference>
<dbReference type="OrthoDB" id="113784at2759"/>
<dbReference type="InterPro" id="IPR012337">
    <property type="entry name" value="RNaseH-like_sf"/>
</dbReference>
<feature type="domain" description="Integrase catalytic" evidence="2">
    <location>
        <begin position="412"/>
        <end position="562"/>
    </location>
</feature>
<feature type="domain" description="Chromo" evidence="1">
    <location>
        <begin position="656"/>
        <end position="696"/>
    </location>
</feature>
<comment type="caution">
    <text evidence="3">The sequence shown here is derived from an EMBL/GenBank/DDBJ whole genome shotgun (WGS) entry which is preliminary data.</text>
</comment>
<dbReference type="Pfam" id="PF00665">
    <property type="entry name" value="rve"/>
    <property type="match status" value="1"/>
</dbReference>
<name>A0A814M3J1_9BILA</name>
<dbReference type="SUPFAM" id="SSF54160">
    <property type="entry name" value="Chromo domain-like"/>
    <property type="match status" value="1"/>
</dbReference>
<dbReference type="EMBL" id="CAJNOC010006268">
    <property type="protein sequence ID" value="CAF1074039.1"/>
    <property type="molecule type" value="Genomic_DNA"/>
</dbReference>
<dbReference type="Gene3D" id="3.30.420.10">
    <property type="entry name" value="Ribonuclease H-like superfamily/Ribonuclease H"/>
    <property type="match status" value="1"/>
</dbReference>
<keyword evidence="4" id="KW-1185">Reference proteome</keyword>
<evidence type="ECO:0008006" key="5">
    <source>
        <dbReference type="Google" id="ProtNLM"/>
    </source>
</evidence>
<evidence type="ECO:0000259" key="2">
    <source>
        <dbReference type="PROSITE" id="PS50994"/>
    </source>
</evidence>
<dbReference type="InterPro" id="IPR001584">
    <property type="entry name" value="Integrase_cat-core"/>
</dbReference>
<organism evidence="3 4">
    <name type="scientific">Brachionus calyciflorus</name>
    <dbReference type="NCBI Taxonomy" id="104777"/>
    <lineage>
        <taxon>Eukaryota</taxon>
        <taxon>Metazoa</taxon>
        <taxon>Spiralia</taxon>
        <taxon>Gnathifera</taxon>
        <taxon>Rotifera</taxon>
        <taxon>Eurotatoria</taxon>
        <taxon>Monogononta</taxon>
        <taxon>Pseudotrocha</taxon>
        <taxon>Ploima</taxon>
        <taxon>Brachionidae</taxon>
        <taxon>Brachionus</taxon>
    </lineage>
</organism>
<evidence type="ECO:0000313" key="4">
    <source>
        <dbReference type="Proteomes" id="UP000663879"/>
    </source>
</evidence>
<dbReference type="GO" id="GO:0003676">
    <property type="term" value="F:nucleic acid binding"/>
    <property type="evidence" value="ECO:0007669"/>
    <property type="project" value="InterPro"/>
</dbReference>
<dbReference type="AlphaFoldDB" id="A0A814M3J1"/>
<dbReference type="SUPFAM" id="SSF53098">
    <property type="entry name" value="Ribonuclease H-like"/>
    <property type="match status" value="1"/>
</dbReference>
<reference evidence="3" key="1">
    <citation type="submission" date="2021-02" db="EMBL/GenBank/DDBJ databases">
        <authorList>
            <person name="Nowell W R."/>
        </authorList>
    </citation>
    <scope>NUCLEOTIDE SEQUENCE</scope>
    <source>
        <strain evidence="3">Ploen Becks lab</strain>
    </source>
</reference>
<dbReference type="GO" id="GO:0015074">
    <property type="term" value="P:DNA integration"/>
    <property type="evidence" value="ECO:0007669"/>
    <property type="project" value="InterPro"/>
</dbReference>
<sequence length="696" mass="82307">MRGVSRAYLQSYLDEYCWRQNISLTRNGTFGAILNLISKSIYKDNDVDELVMKFNDTIIDKVKTIKGARFNGNKKLWSVPVELEEELLSIFRQLKITYDFVTKQDDNKNETKNVIIVLNQDDFTKMRNSILNGGNKDLIHSLCECIYNILRGNVELTDVDKTQLNKYKNSLRKLLTYNSIKEKKKILIQKGGFLQILLPSNDTRKKILSNKKLSKEDKITMINNLVQKNLIKNISGQPMSEDTPENIKTNYDEIDEEVQSVKNEYDEFQDQNTYDWIKEETLTPFSADLRRFSNMLNKTLKNYNQSNIFTPRNISMNESNNDLSDFTVRDNSLNNSKYSNKDPLDFSLRNISLNDSINSMNETPDSILNHSIFFKIPPAEKTRSKRPISDQTYREITEVAKKKKKVNEIRELNSRPKKRKPVNISKYWESFKYKFIDVFSKFAWVKPLKNKTSESILQALTEIFKSRKPDKLQTDKGREFLNKPVQDYLKKMNVHFYTTNSELKTSVVERFNRTLKEKMWRYLTYKNNHDYTKILDNLVDSYNNTYHRTIKTTPSNVSSKNEEKIFKNIYGFDKNTGDDSFLTLNFKIRDKVRIAKNKGLFEKGYTPNWTREIFVIDKIVFSNLPTYIINDLNDETIEGRFYEQELQKINKKEEIYQIDKIIRKRKKNNKLEYFVSWLGYPKSFNSWVKKEDLIKK</sequence>
<protein>
    <recommendedName>
        <fullName evidence="5">Chromo domain-containing protein</fullName>
    </recommendedName>
</protein>
<dbReference type="PANTHER" id="PTHR46585:SF1">
    <property type="entry name" value="CHROMO DOMAIN-CONTAINING PROTEIN"/>
    <property type="match status" value="1"/>
</dbReference>
<dbReference type="PROSITE" id="PS50013">
    <property type="entry name" value="CHROMO_2"/>
    <property type="match status" value="1"/>
</dbReference>
<dbReference type="Proteomes" id="UP000663879">
    <property type="component" value="Unassembled WGS sequence"/>
</dbReference>
<dbReference type="Gene3D" id="2.40.50.40">
    <property type="match status" value="1"/>
</dbReference>
<evidence type="ECO:0000259" key="1">
    <source>
        <dbReference type="PROSITE" id="PS50013"/>
    </source>
</evidence>
<dbReference type="CDD" id="cd00024">
    <property type="entry name" value="CD_CSD"/>
    <property type="match status" value="1"/>
</dbReference>
<evidence type="ECO:0000313" key="3">
    <source>
        <dbReference type="EMBL" id="CAF1074039.1"/>
    </source>
</evidence>
<gene>
    <name evidence="3" type="ORF">OXX778_LOCUS19872</name>
</gene>
<dbReference type="InterPro" id="IPR023780">
    <property type="entry name" value="Chromo_domain"/>
</dbReference>
<dbReference type="Pfam" id="PF00385">
    <property type="entry name" value="Chromo"/>
    <property type="match status" value="1"/>
</dbReference>
<dbReference type="InterPro" id="IPR016197">
    <property type="entry name" value="Chromo-like_dom_sf"/>
</dbReference>
<proteinExistence type="predicted"/>
<dbReference type="PANTHER" id="PTHR46585">
    <property type="entry name" value="INTEGRASE CORE DOMAIN CONTAINING PROTEIN"/>
    <property type="match status" value="1"/>
</dbReference>
<dbReference type="InterPro" id="IPR036397">
    <property type="entry name" value="RNaseH_sf"/>
</dbReference>
<accession>A0A814M3J1</accession>